<dbReference type="NCBIfam" id="NF045667">
    <property type="entry name" value="MTase_DVU1556"/>
    <property type="match status" value="1"/>
</dbReference>
<dbReference type="OrthoDB" id="9769602at2"/>
<organism evidence="2 3">
    <name type="scientific">Desulfovibrio gilichinskyi</name>
    <dbReference type="NCBI Taxonomy" id="1519643"/>
    <lineage>
        <taxon>Bacteria</taxon>
        <taxon>Pseudomonadati</taxon>
        <taxon>Thermodesulfobacteriota</taxon>
        <taxon>Desulfovibrionia</taxon>
        <taxon>Desulfovibrionales</taxon>
        <taxon>Desulfovibrionaceae</taxon>
        <taxon>Desulfovibrio</taxon>
    </lineage>
</organism>
<dbReference type="GO" id="GO:0008757">
    <property type="term" value="F:S-adenosylmethionine-dependent methyltransferase activity"/>
    <property type="evidence" value="ECO:0007669"/>
    <property type="project" value="InterPro"/>
</dbReference>
<keyword evidence="2" id="KW-0489">Methyltransferase</keyword>
<dbReference type="InterPro" id="IPR025714">
    <property type="entry name" value="Methyltranfer_dom"/>
</dbReference>
<dbReference type="Proteomes" id="UP000192906">
    <property type="component" value="Unassembled WGS sequence"/>
</dbReference>
<dbReference type="Gene3D" id="3.40.50.150">
    <property type="entry name" value="Vaccinia Virus protein VP39"/>
    <property type="match status" value="1"/>
</dbReference>
<dbReference type="InterPro" id="IPR029063">
    <property type="entry name" value="SAM-dependent_MTases_sf"/>
</dbReference>
<keyword evidence="2" id="KW-0808">Transferase</keyword>
<dbReference type="PANTHER" id="PTHR43591">
    <property type="entry name" value="METHYLTRANSFERASE"/>
    <property type="match status" value="1"/>
</dbReference>
<dbReference type="PANTHER" id="PTHR43591:SF110">
    <property type="entry name" value="RHODANESE DOMAIN-CONTAINING PROTEIN"/>
    <property type="match status" value="1"/>
</dbReference>
<dbReference type="AlphaFoldDB" id="A0A1X7E5W8"/>
<evidence type="ECO:0000313" key="3">
    <source>
        <dbReference type="Proteomes" id="UP000192906"/>
    </source>
</evidence>
<dbReference type="GO" id="GO:0032259">
    <property type="term" value="P:methylation"/>
    <property type="evidence" value="ECO:0007669"/>
    <property type="project" value="UniProtKB-KW"/>
</dbReference>
<reference evidence="3" key="1">
    <citation type="submission" date="2017-04" db="EMBL/GenBank/DDBJ databases">
        <authorList>
            <person name="Varghese N."/>
            <person name="Submissions S."/>
        </authorList>
    </citation>
    <scope>NUCLEOTIDE SEQUENCE [LARGE SCALE GENOMIC DNA]</scope>
    <source>
        <strain evidence="3">K3S</strain>
    </source>
</reference>
<keyword evidence="3" id="KW-1185">Reference proteome</keyword>
<sequence length="221" mass="23777">MNSTASTVPLWERSTLQDAAGKTLRPGGLALTDRALSLTNFPAHSRILDVGCGLGATVEHLNNVHHFKGYGIDISAKQLSQAPSDMRLTLANADILPFADDSFDGIICECVLSLLPDISKTIGEFRRVLNSTGTLIITDIYQRGQNSSGSISGSCATNPLNISILEKTISNHKFHTIIKEDHSKLLAELAARLIFTGEKSIIPKGNCCSKPGYMLLIAKQS</sequence>
<dbReference type="SUPFAM" id="SSF53335">
    <property type="entry name" value="S-adenosyl-L-methionine-dependent methyltransferases"/>
    <property type="match status" value="1"/>
</dbReference>
<dbReference type="RefSeq" id="WP_085103063.1">
    <property type="nucleotide sequence ID" value="NZ_FWZU01000004.1"/>
</dbReference>
<feature type="domain" description="Methyltransferase" evidence="1">
    <location>
        <begin position="44"/>
        <end position="180"/>
    </location>
</feature>
<dbReference type="Pfam" id="PF13847">
    <property type="entry name" value="Methyltransf_31"/>
    <property type="match status" value="1"/>
</dbReference>
<dbReference type="CDD" id="cd02440">
    <property type="entry name" value="AdoMet_MTases"/>
    <property type="match status" value="1"/>
</dbReference>
<dbReference type="EMBL" id="FWZU01000004">
    <property type="protein sequence ID" value="SMF28139.1"/>
    <property type="molecule type" value="Genomic_DNA"/>
</dbReference>
<protein>
    <submittedName>
        <fullName evidence="2">Methyltransferase domain-containing protein</fullName>
    </submittedName>
</protein>
<gene>
    <name evidence="2" type="ORF">SAMN06295933_2697</name>
</gene>
<evidence type="ECO:0000313" key="2">
    <source>
        <dbReference type="EMBL" id="SMF28139.1"/>
    </source>
</evidence>
<name>A0A1X7E5W8_9BACT</name>
<evidence type="ECO:0000259" key="1">
    <source>
        <dbReference type="Pfam" id="PF13847"/>
    </source>
</evidence>
<dbReference type="STRING" id="1519643.SAMN06295933_2697"/>
<proteinExistence type="predicted"/>
<accession>A0A1X7E5W8</accession>